<organism evidence="5 6">
    <name type="scientific">Streptomyces globisporus</name>
    <dbReference type="NCBI Taxonomy" id="1908"/>
    <lineage>
        <taxon>Bacteria</taxon>
        <taxon>Bacillati</taxon>
        <taxon>Actinomycetota</taxon>
        <taxon>Actinomycetes</taxon>
        <taxon>Kitasatosporales</taxon>
        <taxon>Streptomycetaceae</taxon>
        <taxon>Streptomyces</taxon>
    </lineage>
</organism>
<dbReference type="Pfam" id="PF00550">
    <property type="entry name" value="PP-binding"/>
    <property type="match status" value="1"/>
</dbReference>
<evidence type="ECO:0000256" key="1">
    <source>
        <dbReference type="ARBA" id="ARBA00022450"/>
    </source>
</evidence>
<evidence type="ECO:0000256" key="3">
    <source>
        <dbReference type="SAM" id="MobiDB-lite"/>
    </source>
</evidence>
<dbReference type="SUPFAM" id="SSF47336">
    <property type="entry name" value="ACP-like"/>
    <property type="match status" value="1"/>
</dbReference>
<keyword evidence="6" id="KW-1185">Reference proteome</keyword>
<sequence length="109" mass="11678">MSDASPTEKDSLTLVADIWCEVLELPEVGEDDNFFDLGGQSLLLQSVQAAIARRTGRHVELIDLFDHPTVRALARHLDSGSTPRPAARRRSTAGRLGGRRAALGGGTGE</sequence>
<dbReference type="PROSITE" id="PS50075">
    <property type="entry name" value="CARRIER"/>
    <property type="match status" value="1"/>
</dbReference>
<evidence type="ECO:0000259" key="4">
    <source>
        <dbReference type="PROSITE" id="PS50075"/>
    </source>
</evidence>
<accession>A0ABN8UWH5</accession>
<dbReference type="InterPro" id="IPR009081">
    <property type="entry name" value="PP-bd_ACP"/>
</dbReference>
<dbReference type="SMART" id="SM00823">
    <property type="entry name" value="PKS_PP"/>
    <property type="match status" value="1"/>
</dbReference>
<dbReference type="Proteomes" id="UP001154015">
    <property type="component" value="Unassembled WGS sequence"/>
</dbReference>
<dbReference type="InterPro" id="IPR036736">
    <property type="entry name" value="ACP-like_sf"/>
</dbReference>
<evidence type="ECO:0000313" key="6">
    <source>
        <dbReference type="Proteomes" id="UP001154015"/>
    </source>
</evidence>
<dbReference type="PANTHER" id="PTHR44845">
    <property type="entry name" value="CARRIER DOMAIN-CONTAINING PROTEIN"/>
    <property type="match status" value="1"/>
</dbReference>
<keyword evidence="2" id="KW-0597">Phosphoprotein</keyword>
<dbReference type="RefSeq" id="WP_073774770.1">
    <property type="nucleotide sequence ID" value="NZ_CAKXYP010000001.1"/>
</dbReference>
<dbReference type="EMBL" id="CAKXYP010000001">
    <property type="protein sequence ID" value="CAH9413286.1"/>
    <property type="molecule type" value="Genomic_DNA"/>
</dbReference>
<reference evidence="5" key="1">
    <citation type="submission" date="2022-03" db="EMBL/GenBank/DDBJ databases">
        <authorList>
            <person name="Leyn A S."/>
        </authorList>
    </citation>
    <scope>NUCLEOTIDE SEQUENCE</scope>
    <source>
        <strain evidence="5">Streptomyces globisporus 4-3</strain>
    </source>
</reference>
<dbReference type="Gene3D" id="1.10.1200.10">
    <property type="entry name" value="ACP-like"/>
    <property type="match status" value="1"/>
</dbReference>
<dbReference type="PANTHER" id="PTHR44845:SF6">
    <property type="entry name" value="BETA-ALANINE-ACTIVATING ENZYME"/>
    <property type="match status" value="1"/>
</dbReference>
<evidence type="ECO:0000313" key="5">
    <source>
        <dbReference type="EMBL" id="CAH9413286.1"/>
    </source>
</evidence>
<protein>
    <submittedName>
        <fullName evidence="5">Non-ribosomal peptide synthetase modules, pyoverdine @ Siderophore biosynthesis non-ribosomal peptide synthetase modules</fullName>
    </submittedName>
</protein>
<comment type="caution">
    <text evidence="5">The sequence shown here is derived from an EMBL/GenBank/DDBJ whole genome shotgun (WGS) entry which is preliminary data.</text>
</comment>
<name>A0ABN8UWH5_STRGL</name>
<dbReference type="InterPro" id="IPR020806">
    <property type="entry name" value="PKS_PP-bd"/>
</dbReference>
<gene>
    <name evidence="5" type="ORF">SGL43_00284</name>
</gene>
<keyword evidence="1" id="KW-0596">Phosphopantetheine</keyword>
<feature type="domain" description="Carrier" evidence="4">
    <location>
        <begin position="6"/>
        <end position="81"/>
    </location>
</feature>
<evidence type="ECO:0000256" key="2">
    <source>
        <dbReference type="ARBA" id="ARBA00022553"/>
    </source>
</evidence>
<proteinExistence type="predicted"/>
<feature type="region of interest" description="Disordered" evidence="3">
    <location>
        <begin position="77"/>
        <end position="109"/>
    </location>
</feature>